<dbReference type="InterPro" id="IPR011978">
    <property type="entry name" value="YgfB-like"/>
</dbReference>
<dbReference type="InterPro" id="IPR004027">
    <property type="entry name" value="SEC_C_motif"/>
</dbReference>
<dbReference type="Pfam" id="PF03695">
    <property type="entry name" value="UPF0149"/>
    <property type="match status" value="1"/>
</dbReference>
<dbReference type="PANTHER" id="PTHR33747:SF1">
    <property type="entry name" value="ADENYLATE CYCLASE-ASSOCIATED CAP C-TERMINAL DOMAIN-CONTAINING PROTEIN"/>
    <property type="match status" value="1"/>
</dbReference>
<reference evidence="2 3" key="1">
    <citation type="submission" date="2017-07" db="EMBL/GenBank/DDBJ databases">
        <title>Complete Genome Sequence of the cosmetic ferment Vitreoscilla filiformis (ATCC15551).</title>
        <authorList>
            <person name="Contreras S."/>
            <person name="Sagory-Zalkind P."/>
            <person name="Blanquart H."/>
            <person name="Iltis A."/>
            <person name="Morand S.C."/>
        </authorList>
    </citation>
    <scope>NUCLEOTIDE SEQUENCE [LARGE SCALE GENOMIC DNA]</scope>
    <source>
        <strain evidence="2 3">ATCC 15551</strain>
    </source>
</reference>
<dbReference type="RefSeq" id="WP_089417554.1">
    <property type="nucleotide sequence ID" value="NZ_CP022423.1"/>
</dbReference>
<organism evidence="2 3">
    <name type="scientific">Vitreoscilla filiformis</name>
    <dbReference type="NCBI Taxonomy" id="63"/>
    <lineage>
        <taxon>Bacteria</taxon>
        <taxon>Pseudomonadati</taxon>
        <taxon>Pseudomonadota</taxon>
        <taxon>Betaproteobacteria</taxon>
        <taxon>Neisseriales</taxon>
        <taxon>Neisseriaceae</taxon>
        <taxon>Vitreoscilla</taxon>
    </lineage>
</organism>
<dbReference type="Pfam" id="PF02810">
    <property type="entry name" value="SEC-C"/>
    <property type="match status" value="1"/>
</dbReference>
<dbReference type="OrthoDB" id="570299at2"/>
<gene>
    <name evidence="2" type="ORF">VITFI_CDS2882</name>
</gene>
<name>A0A221KIB6_VITFI</name>
<dbReference type="SUPFAM" id="SSF103642">
    <property type="entry name" value="Sec-C motif"/>
    <property type="match status" value="1"/>
</dbReference>
<evidence type="ECO:0000313" key="2">
    <source>
        <dbReference type="EMBL" id="ASM78659.1"/>
    </source>
</evidence>
<dbReference type="Gene3D" id="3.10.450.50">
    <property type="match status" value="1"/>
</dbReference>
<dbReference type="AlphaFoldDB" id="A0A221KIB6"/>
<dbReference type="InterPro" id="IPR036255">
    <property type="entry name" value="YgfB-like_sf"/>
</dbReference>
<feature type="compositionally biased region" description="Low complexity" evidence="1">
    <location>
        <begin position="125"/>
        <end position="141"/>
    </location>
</feature>
<dbReference type="PANTHER" id="PTHR33747">
    <property type="entry name" value="UPF0225 PROTEIN SCO1677"/>
    <property type="match status" value="1"/>
</dbReference>
<dbReference type="NCBIfam" id="TIGR02292">
    <property type="entry name" value="ygfB_yecA"/>
    <property type="match status" value="1"/>
</dbReference>
<dbReference type="EMBL" id="CP022423">
    <property type="protein sequence ID" value="ASM78659.1"/>
    <property type="molecule type" value="Genomic_DNA"/>
</dbReference>
<feature type="region of interest" description="Disordered" evidence="1">
    <location>
        <begin position="115"/>
        <end position="154"/>
    </location>
</feature>
<evidence type="ECO:0000256" key="1">
    <source>
        <dbReference type="SAM" id="MobiDB-lite"/>
    </source>
</evidence>
<sequence>MALLIPKTTDDDIQALEALCERMTGFDELINLEWLDGYMAALACGPRRLSLEDWLPVFGDGLFDRVFADAADAEAARAVIGKRWAELCAQLDAESILDDHEVLRIDPLMYRFDSEDDEDSEAAEPSETPEAAPVAEAPTDAADSETADPAPADWPGDGVYWSLGFGEAIEDFPEDWVSPTPGDEDEETFYDLLESIALLANTEVQERQETIHRLYDGVDMNRDELITEAMYAVQELRMYWLHHAPKPATRRVEVKVGRNDPCPCGSGKKYKKCHGADA</sequence>
<feature type="compositionally biased region" description="Acidic residues" evidence="1">
    <location>
        <begin position="115"/>
        <end position="124"/>
    </location>
</feature>
<keyword evidence="3" id="KW-1185">Reference proteome</keyword>
<dbReference type="Proteomes" id="UP000199729">
    <property type="component" value="Chromosome"/>
</dbReference>
<dbReference type="SUPFAM" id="SSF101327">
    <property type="entry name" value="YgfB-like"/>
    <property type="match status" value="1"/>
</dbReference>
<proteinExistence type="predicted"/>
<evidence type="ECO:0000313" key="3">
    <source>
        <dbReference type="Proteomes" id="UP000199729"/>
    </source>
</evidence>
<accession>A0A221KIB6</accession>
<protein>
    <submittedName>
        <fullName evidence="2">Zinc chelation protein SecC</fullName>
    </submittedName>
</protein>
<dbReference type="KEGG" id="vff:VITFI_CDS2882"/>